<feature type="transmembrane region" description="Helical" evidence="5">
    <location>
        <begin position="29"/>
        <end position="47"/>
    </location>
</feature>
<evidence type="ECO:0000256" key="4">
    <source>
        <dbReference type="ARBA" id="ARBA00023136"/>
    </source>
</evidence>
<evidence type="ECO:0000256" key="3">
    <source>
        <dbReference type="ARBA" id="ARBA00022989"/>
    </source>
</evidence>
<dbReference type="KEGG" id="hdo:MUK72_13580"/>
<keyword evidence="4 5" id="KW-0472">Membrane</keyword>
<feature type="transmembrane region" description="Helical" evidence="5">
    <location>
        <begin position="59"/>
        <end position="76"/>
    </location>
</feature>
<dbReference type="GO" id="GO:0016020">
    <property type="term" value="C:membrane"/>
    <property type="evidence" value="ECO:0007669"/>
    <property type="project" value="UniProtKB-SubCell"/>
</dbReference>
<sequence length="445" mass="46828">MRQFQSTIAIYALLTAACLTLVEGVSRPISFVWFAVVFTGICVWIWWTGEPTLAANPPILASTLLIWFALTISFLSSPNISGLLRLGAFIGISGGLIFGFSNVFNPANVYRAVAWVGASVTLISLPTVFVGELGPLGVWRTATLFGVSYSIPLSVFDNPNTLGLIAAVGATGAAGEVLSARSTVSKVDNSQEIIVDGVIAEVLLVICTLGVVFSTGRGALLALVVGVGILLFIYGFGRDIAAIATVCGGLVLVGAIAIAAHLLPGPEIFQNIDLSGRGVLWRSVIQAVGERPLFGFGPGATDDALSQFVPEDSGYVGVAPHSSYFRMFFIGGIVGGIGYLSLCVSALRRALIDATPQGATTAAMIVAIFVMLIFEGVTVFGLHPVSVMGALTIGFVQLSDRTTRSICLSWDSLPPKIDAAVQNSFLRTIAENSHLFGVVNRRRNR</sequence>
<protein>
    <submittedName>
        <fullName evidence="7">O-antigen ligase family protein</fullName>
    </submittedName>
</protein>
<feature type="transmembrane region" description="Helical" evidence="5">
    <location>
        <begin position="193"/>
        <end position="213"/>
    </location>
</feature>
<feature type="transmembrane region" description="Helical" evidence="5">
    <location>
        <begin position="138"/>
        <end position="156"/>
    </location>
</feature>
<dbReference type="GeneID" id="71762898"/>
<feature type="transmembrane region" description="Helical" evidence="5">
    <location>
        <begin position="162"/>
        <end position="181"/>
    </location>
</feature>
<dbReference type="InterPro" id="IPR007016">
    <property type="entry name" value="O-antigen_ligase-rel_domated"/>
</dbReference>
<feature type="transmembrane region" description="Helical" evidence="5">
    <location>
        <begin position="243"/>
        <end position="263"/>
    </location>
</feature>
<keyword evidence="2 5" id="KW-0812">Transmembrane</keyword>
<evidence type="ECO:0000259" key="6">
    <source>
        <dbReference type="Pfam" id="PF04932"/>
    </source>
</evidence>
<dbReference type="InterPro" id="IPR051533">
    <property type="entry name" value="WaaL-like"/>
</dbReference>
<evidence type="ECO:0000256" key="5">
    <source>
        <dbReference type="SAM" id="Phobius"/>
    </source>
</evidence>
<dbReference type="AlphaFoldDB" id="A0AAX3AR08"/>
<dbReference type="GO" id="GO:0016874">
    <property type="term" value="F:ligase activity"/>
    <property type="evidence" value="ECO:0007669"/>
    <property type="project" value="UniProtKB-KW"/>
</dbReference>
<feature type="transmembrane region" description="Helical" evidence="5">
    <location>
        <begin position="219"/>
        <end position="236"/>
    </location>
</feature>
<keyword evidence="8" id="KW-1185">Reference proteome</keyword>
<feature type="transmembrane region" description="Helical" evidence="5">
    <location>
        <begin position="83"/>
        <end position="100"/>
    </location>
</feature>
<reference evidence="7" key="1">
    <citation type="submission" date="2022-04" db="EMBL/GenBank/DDBJ databases">
        <title>Sequencing and genomic assembly of Halococcus dombrowskii.</title>
        <authorList>
            <person name="Lim S.W."/>
            <person name="MacLea K.S."/>
        </authorList>
    </citation>
    <scope>NUCLEOTIDE SEQUENCE</scope>
    <source>
        <strain evidence="7">H4</strain>
    </source>
</reference>
<organism evidence="7 8">
    <name type="scientific">Halococcus dombrowskii</name>
    <dbReference type="NCBI Taxonomy" id="179637"/>
    <lineage>
        <taxon>Archaea</taxon>
        <taxon>Methanobacteriati</taxon>
        <taxon>Methanobacteriota</taxon>
        <taxon>Stenosarchaea group</taxon>
        <taxon>Halobacteria</taxon>
        <taxon>Halobacteriales</taxon>
        <taxon>Halococcaceae</taxon>
        <taxon>Halococcus</taxon>
    </lineage>
</organism>
<dbReference type="EMBL" id="CP095005">
    <property type="protein sequence ID" value="UOO94988.1"/>
    <property type="molecule type" value="Genomic_DNA"/>
</dbReference>
<keyword evidence="7" id="KW-0436">Ligase</keyword>
<evidence type="ECO:0000256" key="1">
    <source>
        <dbReference type="ARBA" id="ARBA00004141"/>
    </source>
</evidence>
<comment type="subcellular location">
    <subcellularLocation>
        <location evidence="1">Membrane</location>
        <topology evidence="1">Multi-pass membrane protein</topology>
    </subcellularLocation>
</comment>
<feature type="transmembrane region" description="Helical" evidence="5">
    <location>
        <begin position="354"/>
        <end position="374"/>
    </location>
</feature>
<name>A0AAX3AR08_HALDO</name>
<gene>
    <name evidence="7" type="ORF">MUK72_13580</name>
</gene>
<dbReference type="PROSITE" id="PS51257">
    <property type="entry name" value="PROKAR_LIPOPROTEIN"/>
    <property type="match status" value="1"/>
</dbReference>
<feature type="domain" description="O-antigen ligase-related" evidence="6">
    <location>
        <begin position="203"/>
        <end position="340"/>
    </location>
</feature>
<evidence type="ECO:0000313" key="7">
    <source>
        <dbReference type="EMBL" id="UOO94988.1"/>
    </source>
</evidence>
<feature type="transmembrane region" description="Helical" evidence="5">
    <location>
        <begin position="324"/>
        <end position="347"/>
    </location>
</feature>
<evidence type="ECO:0000256" key="2">
    <source>
        <dbReference type="ARBA" id="ARBA00022692"/>
    </source>
</evidence>
<feature type="transmembrane region" description="Helical" evidence="5">
    <location>
        <begin position="112"/>
        <end position="131"/>
    </location>
</feature>
<feature type="transmembrane region" description="Helical" evidence="5">
    <location>
        <begin position="6"/>
        <end position="22"/>
    </location>
</feature>
<keyword evidence="3 5" id="KW-1133">Transmembrane helix</keyword>
<dbReference type="Pfam" id="PF04932">
    <property type="entry name" value="Wzy_C"/>
    <property type="match status" value="1"/>
</dbReference>
<dbReference type="RefSeq" id="WP_244702074.1">
    <property type="nucleotide sequence ID" value="NZ_BAAADN010000051.1"/>
</dbReference>
<dbReference type="PANTHER" id="PTHR37422:SF13">
    <property type="entry name" value="LIPOPOLYSACCHARIDE BIOSYNTHESIS PROTEIN PA4999-RELATED"/>
    <property type="match status" value="1"/>
</dbReference>
<accession>A0AAX3AR08</accession>
<evidence type="ECO:0000313" key="8">
    <source>
        <dbReference type="Proteomes" id="UP000830542"/>
    </source>
</evidence>
<dbReference type="Proteomes" id="UP000830542">
    <property type="component" value="Chromosome"/>
</dbReference>
<dbReference type="PROSITE" id="PS00024">
    <property type="entry name" value="HEMOPEXIN"/>
    <property type="match status" value="1"/>
</dbReference>
<proteinExistence type="predicted"/>
<dbReference type="PANTHER" id="PTHR37422">
    <property type="entry name" value="TEICHURONIC ACID BIOSYNTHESIS PROTEIN TUAE"/>
    <property type="match status" value="1"/>
</dbReference>
<dbReference type="InterPro" id="IPR018486">
    <property type="entry name" value="Hemopexin_CS"/>
</dbReference>